<feature type="chain" id="PRO_5036919306" evidence="1">
    <location>
        <begin position="23"/>
        <end position="143"/>
    </location>
</feature>
<feature type="domain" description="Apple" evidence="2">
    <location>
        <begin position="64"/>
        <end position="133"/>
    </location>
</feature>
<dbReference type="AlphaFoldDB" id="A0A915IMX6"/>
<dbReference type="SUPFAM" id="SSF57414">
    <property type="entry name" value="Hairpin loop containing domain-like"/>
    <property type="match status" value="1"/>
</dbReference>
<proteinExistence type="predicted"/>
<feature type="signal peptide" evidence="1">
    <location>
        <begin position="1"/>
        <end position="22"/>
    </location>
</feature>
<dbReference type="InterPro" id="IPR003609">
    <property type="entry name" value="Pan_app"/>
</dbReference>
<keyword evidence="1" id="KW-0732">Signal</keyword>
<reference evidence="4" key="1">
    <citation type="submission" date="2022-11" db="UniProtKB">
        <authorList>
            <consortium name="WormBaseParasite"/>
        </authorList>
    </citation>
    <scope>IDENTIFICATION</scope>
</reference>
<protein>
    <submittedName>
        <fullName evidence="4">Apple domain-containing protein</fullName>
    </submittedName>
</protein>
<dbReference type="WBParaSite" id="nRc.2.0.1.t15165-RA">
    <property type="protein sequence ID" value="nRc.2.0.1.t15165-RA"/>
    <property type="gene ID" value="nRc.2.0.1.g15165"/>
</dbReference>
<dbReference type="Pfam" id="PF00024">
    <property type="entry name" value="PAN_1"/>
    <property type="match status" value="1"/>
</dbReference>
<dbReference type="Proteomes" id="UP000887565">
    <property type="component" value="Unplaced"/>
</dbReference>
<sequence>MNNMMVESIVINLLLLFNSVSLQRVDVVMEQIKSIGKEAYGAEPFELKEILPPQSDPGNFQYVCQQGFHLFDMQGYFQATDARECAQKCASLEKCRAFNFVRSIATCFPLASSTADYGHLWNDSTIDPYHCNVTRAAENERTY</sequence>
<name>A0A915IMX6_ROMCU</name>
<evidence type="ECO:0000313" key="3">
    <source>
        <dbReference type="Proteomes" id="UP000887565"/>
    </source>
</evidence>
<evidence type="ECO:0000259" key="2">
    <source>
        <dbReference type="PROSITE" id="PS50948"/>
    </source>
</evidence>
<accession>A0A915IMX6</accession>
<dbReference type="PROSITE" id="PS50948">
    <property type="entry name" value="PAN"/>
    <property type="match status" value="1"/>
</dbReference>
<organism evidence="3 4">
    <name type="scientific">Romanomermis culicivorax</name>
    <name type="common">Nematode worm</name>
    <dbReference type="NCBI Taxonomy" id="13658"/>
    <lineage>
        <taxon>Eukaryota</taxon>
        <taxon>Metazoa</taxon>
        <taxon>Ecdysozoa</taxon>
        <taxon>Nematoda</taxon>
        <taxon>Enoplea</taxon>
        <taxon>Dorylaimia</taxon>
        <taxon>Mermithida</taxon>
        <taxon>Mermithoidea</taxon>
        <taxon>Mermithidae</taxon>
        <taxon>Romanomermis</taxon>
    </lineage>
</organism>
<evidence type="ECO:0000256" key="1">
    <source>
        <dbReference type="SAM" id="SignalP"/>
    </source>
</evidence>
<keyword evidence="3" id="KW-1185">Reference proteome</keyword>
<evidence type="ECO:0000313" key="4">
    <source>
        <dbReference type="WBParaSite" id="nRc.2.0.1.t15165-RA"/>
    </source>
</evidence>